<dbReference type="Gene3D" id="3.40.50.1000">
    <property type="entry name" value="HAD superfamily/HAD-like"/>
    <property type="match status" value="1"/>
</dbReference>
<dbReference type="PRINTS" id="PR00119">
    <property type="entry name" value="CATATPASE"/>
</dbReference>
<sequence>MKKIATFIRQYPIVAITLVLLVVVLACEFSGATTAAQWIATGYVIVIIALTAFDMIRDILRGHFGLDILALVAMIASIAVGEYIAAMIIVLMLSGGEAIEDYAAQRATKDLDALLKMAPNTAHRLRSDDPEATADDIDVTEVAEGDLLLVKPAEVVPVDGELISDYGDFDESSLTGESLPVQYERGHAVMSGSINGQRAVRIRATADSNSSQYQKIIALVAEAEQAKAPTVRVADRFAVPFTLVSLAIAGLAWWLSGDPVRFAEVLVLATPCPLLIAAPVAFMGGMSSSTRNGIIVKGGATLEALARANSVAFDKTGTLSYGQPELVEVIPADGVDADELLTLAASAEQYSSHVLAEGVISAAYERGLRLTTTEDANEIATNGVTAVIEGRHVVVGKLAFVQETDPEATRVRLEPGQTSVAVAIDGRFAGSLLLADSLRDNSSTTVRELHDQGIDTIAMLTGDNQDTATSLAEQAGIDTVHAELLPHDKVEIIKTLPSPVMMVGDGVNDAPVLTAADVGIAMGARGATAASESADAVIVRDDISRVGLAVRIGKHTFRIALEAIWIGIILSIGLMLVAAFGYIPAVWGALTQELVDLAAILYALRALTGGIKGTNKNRGADRHDEAQPSDVTEVSRS</sequence>
<evidence type="ECO:0000259" key="10">
    <source>
        <dbReference type="Pfam" id="PF00122"/>
    </source>
</evidence>
<dbReference type="PANTHER" id="PTHR48085:SF5">
    <property type="entry name" value="CADMIUM_ZINC-TRANSPORTING ATPASE HMA4-RELATED"/>
    <property type="match status" value="1"/>
</dbReference>
<keyword evidence="8" id="KW-0067">ATP-binding</keyword>
<dbReference type="GO" id="GO:0019829">
    <property type="term" value="F:ATPase-coupled monoatomic cation transmembrane transporter activity"/>
    <property type="evidence" value="ECO:0007669"/>
    <property type="project" value="InterPro"/>
</dbReference>
<dbReference type="RefSeq" id="WP_279674682.1">
    <property type="nucleotide sequence ID" value="NZ_CP122563.1"/>
</dbReference>
<feature type="transmembrane region" description="Helical" evidence="8">
    <location>
        <begin position="262"/>
        <end position="282"/>
    </location>
</feature>
<feature type="domain" description="P-type ATPase A" evidence="10">
    <location>
        <begin position="116"/>
        <end position="220"/>
    </location>
</feature>
<protein>
    <submittedName>
        <fullName evidence="11">Heavy metal translocating P-type ATPase</fullName>
    </submittedName>
</protein>
<dbReference type="SFLD" id="SFLDS00003">
    <property type="entry name" value="Haloacid_Dehalogenase"/>
    <property type="match status" value="1"/>
</dbReference>
<dbReference type="InterPro" id="IPR036412">
    <property type="entry name" value="HAD-like_sf"/>
</dbReference>
<keyword evidence="8" id="KW-1003">Cell membrane</keyword>
<dbReference type="Pfam" id="PF00702">
    <property type="entry name" value="Hydrolase"/>
    <property type="match status" value="1"/>
</dbReference>
<dbReference type="SFLD" id="SFLDG00002">
    <property type="entry name" value="C1.7:_P-type_atpase_like"/>
    <property type="match status" value="1"/>
</dbReference>
<evidence type="ECO:0000256" key="6">
    <source>
        <dbReference type="ARBA" id="ARBA00022989"/>
    </source>
</evidence>
<keyword evidence="4 8" id="KW-0479">Metal-binding</keyword>
<evidence type="ECO:0000313" key="11">
    <source>
        <dbReference type="EMBL" id="WGH92718.1"/>
    </source>
</evidence>
<dbReference type="Gene3D" id="3.40.1110.10">
    <property type="entry name" value="Calcium-transporting ATPase, cytoplasmic domain N"/>
    <property type="match status" value="1"/>
</dbReference>
<feature type="transmembrane region" description="Helical" evidence="8">
    <location>
        <begin position="559"/>
        <end position="583"/>
    </location>
</feature>
<dbReference type="EMBL" id="CP122566">
    <property type="protein sequence ID" value="WGH92718.1"/>
    <property type="molecule type" value="Genomic_DNA"/>
</dbReference>
<gene>
    <name evidence="11" type="ORF">QDX21_10490</name>
</gene>
<dbReference type="InterPro" id="IPR008250">
    <property type="entry name" value="ATPase_P-typ_transduc_dom_A_sf"/>
</dbReference>
<name>A0AAJ6AG38_9MICC</name>
<keyword evidence="7 8" id="KW-0472">Membrane</keyword>
<dbReference type="SUPFAM" id="SSF56784">
    <property type="entry name" value="HAD-like"/>
    <property type="match status" value="1"/>
</dbReference>
<dbReference type="GO" id="GO:0005886">
    <property type="term" value="C:plasma membrane"/>
    <property type="evidence" value="ECO:0007669"/>
    <property type="project" value="UniProtKB-SubCell"/>
</dbReference>
<dbReference type="SUPFAM" id="SSF81665">
    <property type="entry name" value="Calcium ATPase, transmembrane domain M"/>
    <property type="match status" value="1"/>
</dbReference>
<keyword evidence="6 8" id="KW-1133">Transmembrane helix</keyword>
<dbReference type="GO" id="GO:0015086">
    <property type="term" value="F:cadmium ion transmembrane transporter activity"/>
    <property type="evidence" value="ECO:0007669"/>
    <property type="project" value="TreeGrafter"/>
</dbReference>
<proteinExistence type="inferred from homology"/>
<dbReference type="SUPFAM" id="SSF81653">
    <property type="entry name" value="Calcium ATPase, transduction domain A"/>
    <property type="match status" value="1"/>
</dbReference>
<dbReference type="InterPro" id="IPR023214">
    <property type="entry name" value="HAD_sf"/>
</dbReference>
<feature type="transmembrane region" description="Helical" evidence="8">
    <location>
        <begin position="38"/>
        <end position="56"/>
    </location>
</feature>
<evidence type="ECO:0000313" key="12">
    <source>
        <dbReference type="Proteomes" id="UP001224674"/>
    </source>
</evidence>
<reference evidence="11 12" key="1">
    <citation type="submission" date="2023-03" db="EMBL/GenBank/DDBJ databases">
        <title>Complete genome sequences of several Auritidibacter ignavus strains isolated from ear infections.</title>
        <authorList>
            <person name="Baehr T."/>
            <person name="Baumhoegger A.M."/>
        </authorList>
    </citation>
    <scope>NUCLEOTIDE SEQUENCE [LARGE SCALE GENOMIC DNA]</scope>
    <source>
        <strain evidence="11 12">BABAE-6</strain>
    </source>
</reference>
<evidence type="ECO:0000256" key="5">
    <source>
        <dbReference type="ARBA" id="ARBA00022967"/>
    </source>
</evidence>
<evidence type="ECO:0000256" key="7">
    <source>
        <dbReference type="ARBA" id="ARBA00023136"/>
    </source>
</evidence>
<feature type="region of interest" description="Disordered" evidence="9">
    <location>
        <begin position="615"/>
        <end position="637"/>
    </location>
</feature>
<evidence type="ECO:0000256" key="3">
    <source>
        <dbReference type="ARBA" id="ARBA00022692"/>
    </source>
</evidence>
<dbReference type="GO" id="GO:0016887">
    <property type="term" value="F:ATP hydrolysis activity"/>
    <property type="evidence" value="ECO:0007669"/>
    <property type="project" value="InterPro"/>
</dbReference>
<keyword evidence="3 8" id="KW-0812">Transmembrane</keyword>
<keyword evidence="8" id="KW-0547">Nucleotide-binding</keyword>
<dbReference type="NCBIfam" id="TIGR01525">
    <property type="entry name" value="ATPase-IB_hvy"/>
    <property type="match status" value="1"/>
</dbReference>
<organism evidence="11 12">
    <name type="scientific">Auritidibacter ignavus</name>
    <dbReference type="NCBI Taxonomy" id="678932"/>
    <lineage>
        <taxon>Bacteria</taxon>
        <taxon>Bacillati</taxon>
        <taxon>Actinomycetota</taxon>
        <taxon>Actinomycetes</taxon>
        <taxon>Micrococcales</taxon>
        <taxon>Micrococcaceae</taxon>
        <taxon>Auritidibacter</taxon>
    </lineage>
</organism>
<feature type="transmembrane region" description="Helical" evidence="8">
    <location>
        <begin position="237"/>
        <end position="256"/>
    </location>
</feature>
<evidence type="ECO:0000256" key="2">
    <source>
        <dbReference type="ARBA" id="ARBA00006024"/>
    </source>
</evidence>
<dbReference type="InterPro" id="IPR027256">
    <property type="entry name" value="P-typ_ATPase_IB"/>
</dbReference>
<accession>A0AAJ6AG38</accession>
<dbReference type="Pfam" id="PF00122">
    <property type="entry name" value="E1-E2_ATPase"/>
    <property type="match status" value="1"/>
</dbReference>
<feature type="transmembrane region" description="Helical" evidence="8">
    <location>
        <begin position="12"/>
        <end position="31"/>
    </location>
</feature>
<dbReference type="InterPro" id="IPR023298">
    <property type="entry name" value="ATPase_P-typ_TM_dom_sf"/>
</dbReference>
<dbReference type="PROSITE" id="PS51257">
    <property type="entry name" value="PROKAR_LIPOPROTEIN"/>
    <property type="match status" value="1"/>
</dbReference>
<dbReference type="InterPro" id="IPR044492">
    <property type="entry name" value="P_typ_ATPase_HD_dom"/>
</dbReference>
<dbReference type="GO" id="GO:0005524">
    <property type="term" value="F:ATP binding"/>
    <property type="evidence" value="ECO:0007669"/>
    <property type="project" value="UniProtKB-UniRule"/>
</dbReference>
<dbReference type="Gene3D" id="2.70.150.10">
    <property type="entry name" value="Calcium-transporting ATPase, cytoplasmic transduction domain A"/>
    <property type="match status" value="1"/>
</dbReference>
<dbReference type="SFLD" id="SFLDF00027">
    <property type="entry name" value="p-type_atpase"/>
    <property type="match status" value="1"/>
</dbReference>
<comment type="subcellular location">
    <subcellularLocation>
        <location evidence="1">Cell membrane</location>
        <topology evidence="1">Multi-pass membrane protein</topology>
    </subcellularLocation>
</comment>
<evidence type="ECO:0000256" key="8">
    <source>
        <dbReference type="RuleBase" id="RU362081"/>
    </source>
</evidence>
<dbReference type="InterPro" id="IPR059000">
    <property type="entry name" value="ATPase_P-type_domA"/>
</dbReference>
<dbReference type="AlphaFoldDB" id="A0AAJ6AG38"/>
<dbReference type="PRINTS" id="PR00120">
    <property type="entry name" value="HATPASE"/>
</dbReference>
<dbReference type="InterPro" id="IPR001757">
    <property type="entry name" value="P_typ_ATPase"/>
</dbReference>
<dbReference type="GO" id="GO:0046872">
    <property type="term" value="F:metal ion binding"/>
    <property type="evidence" value="ECO:0007669"/>
    <property type="project" value="UniProtKB-KW"/>
</dbReference>
<comment type="similarity">
    <text evidence="2 8">Belongs to the cation transport ATPase (P-type) (TC 3.A.3) family. Type IB subfamily.</text>
</comment>
<keyword evidence="12" id="KW-1185">Reference proteome</keyword>
<dbReference type="NCBIfam" id="TIGR01494">
    <property type="entry name" value="ATPase_P-type"/>
    <property type="match status" value="1"/>
</dbReference>
<evidence type="ECO:0000256" key="1">
    <source>
        <dbReference type="ARBA" id="ARBA00004651"/>
    </source>
</evidence>
<evidence type="ECO:0000256" key="9">
    <source>
        <dbReference type="SAM" id="MobiDB-lite"/>
    </source>
</evidence>
<dbReference type="InterPro" id="IPR051014">
    <property type="entry name" value="Cation_Transport_ATPase_IB"/>
</dbReference>
<dbReference type="PANTHER" id="PTHR48085">
    <property type="entry name" value="CADMIUM/ZINC-TRANSPORTING ATPASE HMA2-RELATED"/>
    <property type="match status" value="1"/>
</dbReference>
<evidence type="ECO:0000256" key="4">
    <source>
        <dbReference type="ARBA" id="ARBA00022723"/>
    </source>
</evidence>
<dbReference type="InterPro" id="IPR023299">
    <property type="entry name" value="ATPase_P-typ_cyto_dom_N"/>
</dbReference>
<dbReference type="GeneID" id="83696250"/>
<feature type="transmembrane region" description="Helical" evidence="8">
    <location>
        <begin position="68"/>
        <end position="93"/>
    </location>
</feature>
<keyword evidence="5" id="KW-1278">Translocase</keyword>
<dbReference type="Proteomes" id="UP001224674">
    <property type="component" value="Chromosome"/>
</dbReference>